<organism evidence="2 3">
    <name type="scientific">Natranaerovirga pectinivora</name>
    <dbReference type="NCBI Taxonomy" id="682400"/>
    <lineage>
        <taxon>Bacteria</taxon>
        <taxon>Bacillati</taxon>
        <taxon>Bacillota</taxon>
        <taxon>Clostridia</taxon>
        <taxon>Lachnospirales</taxon>
        <taxon>Natranaerovirgaceae</taxon>
        <taxon>Natranaerovirga</taxon>
    </lineage>
</organism>
<gene>
    <name evidence="2" type="ORF">EDC18_10517</name>
</gene>
<dbReference type="PANTHER" id="PTHR37291">
    <property type="entry name" value="5-METHYLCYTOSINE-SPECIFIC RESTRICTION ENZYME B"/>
    <property type="match status" value="1"/>
</dbReference>
<protein>
    <submittedName>
        <fullName evidence="2">Dynein-related subfamily AAA family protein</fullName>
    </submittedName>
</protein>
<accession>A0A4R3MKR8</accession>
<evidence type="ECO:0000259" key="1">
    <source>
        <dbReference type="Pfam" id="PF07728"/>
    </source>
</evidence>
<comment type="caution">
    <text evidence="2">The sequence shown here is derived from an EMBL/GenBank/DDBJ whole genome shotgun (WGS) entry which is preliminary data.</text>
</comment>
<sequence>MADKVYFTYKGKEESSDSKRALCFKVVSLYINDKEKKDEVNNYEQLKEMFEEIWNIEGLKDKKNGEFSTIEEIHSSERFKNDKDYESKCYGNDKNKLVFNGIEFKIYTQVGSKNSNDDITKLFINNKKINKIGFDNFTFEDKKNNKLEKKPNCSYMMNYLIEIIELDKQLILNGAPGTGKTYTAKEVAIELIGENDPEKQIKLVQFHPSYDYTDFVEGYKPVQEEQSSDQLKFKLIDGVFKEFCNNAKDDQNNKYVFIIDEINRAEISKVFGELMFALEPDYREKFDKEREKEQFIGVNLQYSKDTFKIPENVYIIATMNDIDRSVEVFDFAMRRRFAWYEIKANDVMETVLKSMLSKSCDNSKLNDLVERAKKLNNCITEYGKDFGLNEHFHIGPSYFGKFNKCGNNYQKLWDYYIKQILTEYVKGYPGKSEEFVEKCKNILIKEDK</sequence>
<proteinExistence type="predicted"/>
<reference evidence="2 3" key="1">
    <citation type="submission" date="2019-03" db="EMBL/GenBank/DDBJ databases">
        <title>Genomic Encyclopedia of Type Strains, Phase IV (KMG-IV): sequencing the most valuable type-strain genomes for metagenomic binning, comparative biology and taxonomic classification.</title>
        <authorList>
            <person name="Goeker M."/>
        </authorList>
    </citation>
    <scope>NUCLEOTIDE SEQUENCE [LARGE SCALE GENOMIC DNA]</scope>
    <source>
        <strain evidence="2 3">DSM 24629</strain>
    </source>
</reference>
<dbReference type="OrthoDB" id="9781481at2"/>
<keyword evidence="3" id="KW-1185">Reference proteome</keyword>
<dbReference type="Gene3D" id="3.40.50.300">
    <property type="entry name" value="P-loop containing nucleotide triphosphate hydrolases"/>
    <property type="match status" value="1"/>
</dbReference>
<dbReference type="EMBL" id="SMAL01000005">
    <property type="protein sequence ID" value="TCT14536.1"/>
    <property type="molecule type" value="Genomic_DNA"/>
</dbReference>
<dbReference type="PANTHER" id="PTHR37291:SF1">
    <property type="entry name" value="TYPE IV METHYL-DIRECTED RESTRICTION ENZYME ECOKMCRB SUBUNIT"/>
    <property type="match status" value="1"/>
</dbReference>
<feature type="domain" description="ATPase dynein-related AAA" evidence="1">
    <location>
        <begin position="170"/>
        <end position="337"/>
    </location>
</feature>
<dbReference type="InterPro" id="IPR052934">
    <property type="entry name" value="Methyl-DNA_Rec/Restrict_Enz"/>
</dbReference>
<dbReference type="InterPro" id="IPR027417">
    <property type="entry name" value="P-loop_NTPase"/>
</dbReference>
<dbReference type="Pfam" id="PF07728">
    <property type="entry name" value="AAA_5"/>
    <property type="match status" value="1"/>
</dbReference>
<dbReference type="SUPFAM" id="SSF52540">
    <property type="entry name" value="P-loop containing nucleoside triphosphate hydrolases"/>
    <property type="match status" value="1"/>
</dbReference>
<evidence type="ECO:0000313" key="3">
    <source>
        <dbReference type="Proteomes" id="UP000294902"/>
    </source>
</evidence>
<dbReference type="GO" id="GO:0016887">
    <property type="term" value="F:ATP hydrolysis activity"/>
    <property type="evidence" value="ECO:0007669"/>
    <property type="project" value="InterPro"/>
</dbReference>
<dbReference type="GO" id="GO:0005524">
    <property type="term" value="F:ATP binding"/>
    <property type="evidence" value="ECO:0007669"/>
    <property type="project" value="InterPro"/>
</dbReference>
<dbReference type="InterPro" id="IPR011704">
    <property type="entry name" value="ATPase_dyneun-rel_AAA"/>
</dbReference>
<evidence type="ECO:0000313" key="2">
    <source>
        <dbReference type="EMBL" id="TCT14536.1"/>
    </source>
</evidence>
<dbReference type="RefSeq" id="WP_132252103.1">
    <property type="nucleotide sequence ID" value="NZ_SMAL01000005.1"/>
</dbReference>
<dbReference type="Proteomes" id="UP000294902">
    <property type="component" value="Unassembled WGS sequence"/>
</dbReference>
<dbReference type="AlphaFoldDB" id="A0A4R3MKR8"/>
<name>A0A4R3MKR8_9FIRM</name>